<evidence type="ECO:0000313" key="3">
    <source>
        <dbReference type="EMBL" id="CUP22117.1"/>
    </source>
</evidence>
<dbReference type="InterPro" id="IPR050194">
    <property type="entry name" value="Glycosyltransferase_grp1"/>
</dbReference>
<evidence type="ECO:0000259" key="1">
    <source>
        <dbReference type="Pfam" id="PF00534"/>
    </source>
</evidence>
<dbReference type="RefSeq" id="WP_055274320.1">
    <property type="nucleotide sequence ID" value="NZ_CZAJ01000023.1"/>
</dbReference>
<dbReference type="InterPro" id="IPR028098">
    <property type="entry name" value="Glyco_trans_4-like_N"/>
</dbReference>
<evidence type="ECO:0000313" key="4">
    <source>
        <dbReference type="EMBL" id="NSC77975.1"/>
    </source>
</evidence>
<dbReference type="Proteomes" id="UP000095602">
    <property type="component" value="Unassembled WGS sequence"/>
</dbReference>
<dbReference type="Proteomes" id="UP001193756">
    <property type="component" value="Unassembled WGS sequence"/>
</dbReference>
<protein>
    <submittedName>
        <fullName evidence="4">Glycosyltransferase family 4 protein</fullName>
    </submittedName>
    <submittedName>
        <fullName evidence="3">Probable poly(Glycerol-phosphate) alpha-glucosyltransferase</fullName>
        <ecNumber evidence="3">2.4.1.52</ecNumber>
    </submittedName>
</protein>
<dbReference type="Pfam" id="PF00534">
    <property type="entry name" value="Glycos_transf_1"/>
    <property type="match status" value="1"/>
</dbReference>
<organism evidence="3 5">
    <name type="scientific">Agathobacter rectalis</name>
    <dbReference type="NCBI Taxonomy" id="39491"/>
    <lineage>
        <taxon>Bacteria</taxon>
        <taxon>Bacillati</taxon>
        <taxon>Bacillota</taxon>
        <taxon>Clostridia</taxon>
        <taxon>Lachnospirales</taxon>
        <taxon>Lachnospiraceae</taxon>
        <taxon>Agathobacter</taxon>
    </lineage>
</organism>
<reference evidence="3 5" key="1">
    <citation type="submission" date="2015-09" db="EMBL/GenBank/DDBJ databases">
        <authorList>
            <consortium name="Pathogen Informatics"/>
        </authorList>
    </citation>
    <scope>NUCLEOTIDE SEQUENCE [LARGE SCALE GENOMIC DNA]</scope>
    <source>
        <strain evidence="3 5">2789STDY5834884</strain>
    </source>
</reference>
<dbReference type="GO" id="GO:0047265">
    <property type="term" value="F:poly(glycerol-phosphate) alpha-glucosyltransferase activity"/>
    <property type="evidence" value="ECO:0007669"/>
    <property type="project" value="UniProtKB-EC"/>
</dbReference>
<dbReference type="Pfam" id="PF13439">
    <property type="entry name" value="Glyco_transf_4"/>
    <property type="match status" value="1"/>
</dbReference>
<dbReference type="SUPFAM" id="SSF53756">
    <property type="entry name" value="UDP-Glycosyltransferase/glycogen phosphorylase"/>
    <property type="match status" value="1"/>
</dbReference>
<evidence type="ECO:0000259" key="2">
    <source>
        <dbReference type="Pfam" id="PF13439"/>
    </source>
</evidence>
<accession>A0A174LHS9</accession>
<sequence length="365" mass="41671">METLQNQNVLLFTRTMGLGGTENVVLQLCEILNPVVNKVVVCSCGGVNEKRLQTMGIKHYTIPDIEKKDLKTIFSTLSQVKKIVKKEEITIIHVHHRMAAFYTALLKKQNSRLKFFATAHNTFTDKNGLTRFAYKNASVIACGEEVKTNLVDYYHLSKDKVAVIHNAVKPYMESIKPDAYLKKLKEDGYIIVGNIGRLSEQKGMEYFIDSYKKVHESIDKLKYVVVGQGEDEQSLKRKVEEEYNQDNIVFLGYRSDIQNIIAQMDYIVLSSLWEGLPLTPIEAFSVHRPVIGTAVDGTKEIIENGNNGFLIAPRSAQEIAEKVIELAQNEKERLEMGEHAYITYKEKFDFSVFQANVLDFYKQRI</sequence>
<dbReference type="PANTHER" id="PTHR45947">
    <property type="entry name" value="SULFOQUINOVOSYL TRANSFERASE SQD2"/>
    <property type="match status" value="1"/>
</dbReference>
<proteinExistence type="predicted"/>
<dbReference type="InterPro" id="IPR001296">
    <property type="entry name" value="Glyco_trans_1"/>
</dbReference>
<dbReference type="EC" id="2.4.1.52" evidence="3"/>
<dbReference type="EMBL" id="CZAJ01000023">
    <property type="protein sequence ID" value="CUP22117.1"/>
    <property type="molecule type" value="Genomic_DNA"/>
</dbReference>
<feature type="domain" description="Glycosyltransferase subfamily 4-like N-terminal" evidence="2">
    <location>
        <begin position="19"/>
        <end position="168"/>
    </location>
</feature>
<keyword evidence="3" id="KW-0328">Glycosyltransferase</keyword>
<evidence type="ECO:0000313" key="5">
    <source>
        <dbReference type="Proteomes" id="UP000095602"/>
    </source>
</evidence>
<keyword evidence="3" id="KW-0808">Transferase</keyword>
<dbReference type="PANTHER" id="PTHR45947:SF3">
    <property type="entry name" value="SULFOQUINOVOSYL TRANSFERASE SQD2"/>
    <property type="match status" value="1"/>
</dbReference>
<dbReference type="Gene3D" id="3.40.50.2000">
    <property type="entry name" value="Glycogen Phosphorylase B"/>
    <property type="match status" value="2"/>
</dbReference>
<dbReference type="EMBL" id="JAAIMP010000020">
    <property type="protein sequence ID" value="NSC77975.1"/>
    <property type="molecule type" value="Genomic_DNA"/>
</dbReference>
<gene>
    <name evidence="3" type="primary">tagE</name>
    <name evidence="3" type="ORF">ERS852497_02252</name>
    <name evidence="4" type="ORF">G4312_11985</name>
</gene>
<feature type="domain" description="Glycosyl transferase family 1" evidence="1">
    <location>
        <begin position="183"/>
        <end position="341"/>
    </location>
</feature>
<dbReference type="AlphaFoldDB" id="A0A174LHS9"/>
<name>A0A174LHS9_9FIRM</name>
<dbReference type="CDD" id="cd03801">
    <property type="entry name" value="GT4_PimA-like"/>
    <property type="match status" value="1"/>
</dbReference>
<reference evidence="4" key="3">
    <citation type="submission" date="2020-02" db="EMBL/GenBank/DDBJ databases">
        <authorList>
            <person name="Littmann E."/>
            <person name="Sorbara M."/>
        </authorList>
    </citation>
    <scope>NUCLEOTIDE SEQUENCE</scope>
    <source>
        <strain evidence="4">MSK.16.45</strain>
    </source>
</reference>
<reference evidence="4" key="2">
    <citation type="journal article" date="2020" name="Cell Host Microbe">
        <title>Functional and Genomic Variation between Human-Derived Isolates of Lachnospiraceae Reveals Inter- and Intra-Species Diversity.</title>
        <authorList>
            <person name="Sorbara M.T."/>
            <person name="Littmann E.R."/>
            <person name="Fontana E."/>
            <person name="Moody T.U."/>
            <person name="Kohout C.E."/>
            <person name="Gjonbalaj M."/>
            <person name="Eaton V."/>
            <person name="Seok R."/>
            <person name="Leiner I.M."/>
            <person name="Pamer E.G."/>
        </authorList>
    </citation>
    <scope>NUCLEOTIDE SEQUENCE</scope>
    <source>
        <strain evidence="4">MSK.16.45</strain>
    </source>
</reference>